<dbReference type="OrthoDB" id="534815at2759"/>
<feature type="region of interest" description="Disordered" evidence="2">
    <location>
        <begin position="364"/>
        <end position="383"/>
    </location>
</feature>
<gene>
    <name evidence="3" type="ORF">PPNO1_LOCUS97</name>
</gene>
<reference evidence="3" key="1">
    <citation type="submission" date="2022-11" db="EMBL/GenBank/DDBJ databases">
        <authorList>
            <person name="Scott C."/>
            <person name="Bruce N."/>
        </authorList>
    </citation>
    <scope>NUCLEOTIDE SEQUENCE</scope>
</reference>
<evidence type="ECO:0000313" key="4">
    <source>
        <dbReference type="Proteomes" id="UP000838763"/>
    </source>
</evidence>
<organism evidence="3 4">
    <name type="scientific">Parascedosporium putredinis</name>
    <dbReference type="NCBI Taxonomy" id="1442378"/>
    <lineage>
        <taxon>Eukaryota</taxon>
        <taxon>Fungi</taxon>
        <taxon>Dikarya</taxon>
        <taxon>Ascomycota</taxon>
        <taxon>Pezizomycotina</taxon>
        <taxon>Sordariomycetes</taxon>
        <taxon>Hypocreomycetidae</taxon>
        <taxon>Microascales</taxon>
        <taxon>Microascaceae</taxon>
        <taxon>Parascedosporium</taxon>
    </lineage>
</organism>
<dbReference type="PANTHER" id="PTHR12205:SF0">
    <property type="entry name" value="CENTROMERE_KINETOCHORE PROTEIN ZW10 HOMOLOG"/>
    <property type="match status" value="1"/>
</dbReference>
<evidence type="ECO:0000256" key="1">
    <source>
        <dbReference type="SAM" id="Coils"/>
    </source>
</evidence>
<name>A0A9P1M6H7_9PEZI</name>
<evidence type="ECO:0000256" key="2">
    <source>
        <dbReference type="SAM" id="MobiDB-lite"/>
    </source>
</evidence>
<dbReference type="GO" id="GO:1990423">
    <property type="term" value="C:RZZ complex"/>
    <property type="evidence" value="ECO:0007669"/>
    <property type="project" value="TreeGrafter"/>
</dbReference>
<dbReference type="GO" id="GO:0005737">
    <property type="term" value="C:cytoplasm"/>
    <property type="evidence" value="ECO:0007669"/>
    <property type="project" value="GOC"/>
</dbReference>
<feature type="compositionally biased region" description="Acidic residues" evidence="2">
    <location>
        <begin position="447"/>
        <end position="463"/>
    </location>
</feature>
<feature type="coiled-coil region" evidence="1">
    <location>
        <begin position="43"/>
        <end position="89"/>
    </location>
</feature>
<dbReference type="Proteomes" id="UP000838763">
    <property type="component" value="Unassembled WGS sequence"/>
</dbReference>
<accession>A0A9P1M6H7</accession>
<evidence type="ECO:0000313" key="3">
    <source>
        <dbReference type="EMBL" id="CAI4210291.1"/>
    </source>
</evidence>
<keyword evidence="4" id="KW-1185">Reference proteome</keyword>
<dbReference type="EMBL" id="CALLCH030000001">
    <property type="protein sequence ID" value="CAI4210291.1"/>
    <property type="molecule type" value="Genomic_DNA"/>
</dbReference>
<proteinExistence type="predicted"/>
<dbReference type="GO" id="GO:0006888">
    <property type="term" value="P:endoplasmic reticulum to Golgi vesicle-mediated transport"/>
    <property type="evidence" value="ECO:0007669"/>
    <property type="project" value="TreeGrafter"/>
</dbReference>
<sequence>MSANDSDSSSIGEAIVAFALEGRFPNPKIWPRSHLEKDIHEINEDTKEDVSSWVKNAKSLQEDIYNRQLQAALREIKHVNQLLSQAEEASNGRRVLDSLRLLEESWAAMDKLSVSKTCRAVKLVNIRSFELKSSVHEVLNQVWRDLVNVDIDNNVIKIQEHREDGQLSLAHAVIGLRAFKEVEERMEQLWHNLDGAILTPRMDLTRTPLPSIKADTDTLSLVGETDSSVEALLTDLSTVFTFLGERLPSDLLQILDSVMMGEVINRVVKVWLDSAIPPALKDVAKYQSVIKSAEQFCSVLETQGYTRYELLRNWVDNAPTMWLNKCRETALDSVRSKLSSGIGEATVVERVEKQMVSLAEGKELAKSGTVKSSAQEQDWDSAWGFDEEVVDESAGVDEPMVDEDEAPAAQQSAEDDGADAWGWDDGPEEEPTEPPAAEEEKSSPKSEEDEAADAWGWGDDDVAEGQGPTPAPVSTHEPEPEPKKQKLATPASRGRK</sequence>
<feature type="region of interest" description="Disordered" evidence="2">
    <location>
        <begin position="403"/>
        <end position="496"/>
    </location>
</feature>
<protein>
    <submittedName>
        <fullName evidence="3">Uncharacterized protein</fullName>
    </submittedName>
</protein>
<keyword evidence="1" id="KW-0175">Coiled coil</keyword>
<dbReference type="GO" id="GO:0007094">
    <property type="term" value="P:mitotic spindle assembly checkpoint signaling"/>
    <property type="evidence" value="ECO:0007669"/>
    <property type="project" value="TreeGrafter"/>
</dbReference>
<dbReference type="AlphaFoldDB" id="A0A9P1M6H7"/>
<dbReference type="PANTHER" id="PTHR12205">
    <property type="entry name" value="CENTROMERE/KINETOCHORE PROTEIN ZW10"/>
    <property type="match status" value="1"/>
</dbReference>
<comment type="caution">
    <text evidence="3">The sequence shown here is derived from an EMBL/GenBank/DDBJ whole genome shotgun (WGS) entry which is preliminary data.</text>
</comment>